<dbReference type="InterPro" id="IPR002831">
    <property type="entry name" value="Tscrpt_reg_TrmB_N"/>
</dbReference>
<reference evidence="2 3" key="1">
    <citation type="submission" date="2016-10" db="EMBL/GenBank/DDBJ databases">
        <authorList>
            <person name="Varghese N."/>
            <person name="Submissions S."/>
        </authorList>
    </citation>
    <scope>NUCLEOTIDE SEQUENCE [LARGE SCALE GENOMIC DNA]</scope>
    <source>
        <strain evidence="2 3">PL 12/M</strain>
    </source>
</reference>
<dbReference type="Proteomes" id="UP000199259">
    <property type="component" value="Unassembled WGS sequence"/>
</dbReference>
<dbReference type="OrthoDB" id="30795at2157"/>
<dbReference type="RefSeq" id="WP_091709780.1">
    <property type="nucleotide sequence ID" value="NZ_FNCA01000004.1"/>
</dbReference>
<name>A0A7Z7AWF8_9EURY</name>
<evidence type="ECO:0000313" key="2">
    <source>
        <dbReference type="EMBL" id="SDF81920.1"/>
    </source>
</evidence>
<sequence length="265" mass="29363">MIVTSLQNLGFTSYEAKVYVALVRNADATVSTLHDDSGVPNSAIYGALKKLEKKGIIEFQNTKPMRYRCIPPEEALAKLKNDYADECDIVFEKLSEIYGESASETTEEHIWNINGARNVTCKVIQMMEGAKKDILILASSTPFRTIAENHSSLKKDYTTIIGVMNRKAGEEGITVRVISSCEDEAKKIKNLVPLATVRVNSIEETDSKLKSFVIVIDNSEMLVDILKDGDGDTDLSAVWTNGAEFSSVISHLLSAKWEISEKYTI</sequence>
<comment type="caution">
    <text evidence="2">The sequence shown here is derived from an EMBL/GenBank/DDBJ whole genome shotgun (WGS) entry which is preliminary data.</text>
</comment>
<dbReference type="EMBL" id="FNCA01000004">
    <property type="protein sequence ID" value="SDF81920.1"/>
    <property type="molecule type" value="Genomic_DNA"/>
</dbReference>
<gene>
    <name evidence="2" type="ORF">SAMN04488589_1422</name>
</gene>
<dbReference type="PANTHER" id="PTHR34293:SF1">
    <property type="entry name" value="HTH-TYPE TRANSCRIPTIONAL REGULATOR TRMBL2"/>
    <property type="match status" value="1"/>
</dbReference>
<protein>
    <submittedName>
        <fullName evidence="2">Sugar-specific transcriptional regulator TrmB</fullName>
    </submittedName>
</protein>
<dbReference type="PANTHER" id="PTHR34293">
    <property type="entry name" value="HTH-TYPE TRANSCRIPTIONAL REGULATOR TRMBL2"/>
    <property type="match status" value="1"/>
</dbReference>
<dbReference type="InterPro" id="IPR036390">
    <property type="entry name" value="WH_DNA-bd_sf"/>
</dbReference>
<dbReference type="Pfam" id="PF01978">
    <property type="entry name" value="TrmB"/>
    <property type="match status" value="1"/>
</dbReference>
<evidence type="ECO:0000313" key="3">
    <source>
        <dbReference type="Proteomes" id="UP000199259"/>
    </source>
</evidence>
<dbReference type="AlphaFoldDB" id="A0A7Z7AWF8"/>
<dbReference type="SUPFAM" id="SSF46785">
    <property type="entry name" value="Winged helix' DNA-binding domain"/>
    <property type="match status" value="1"/>
</dbReference>
<dbReference type="Gene3D" id="1.10.10.10">
    <property type="entry name" value="Winged helix-like DNA-binding domain superfamily/Winged helix DNA-binding domain"/>
    <property type="match status" value="1"/>
</dbReference>
<organism evidence="2 3">
    <name type="scientific">Methanolobus vulcani</name>
    <dbReference type="NCBI Taxonomy" id="38026"/>
    <lineage>
        <taxon>Archaea</taxon>
        <taxon>Methanobacteriati</taxon>
        <taxon>Methanobacteriota</taxon>
        <taxon>Stenosarchaea group</taxon>
        <taxon>Methanomicrobia</taxon>
        <taxon>Methanosarcinales</taxon>
        <taxon>Methanosarcinaceae</taxon>
        <taxon>Methanolobus</taxon>
    </lineage>
</organism>
<feature type="domain" description="Transcription regulator TrmB N-terminal" evidence="1">
    <location>
        <begin position="6"/>
        <end position="73"/>
    </location>
</feature>
<accession>A0A7Z7AWF8</accession>
<proteinExistence type="predicted"/>
<keyword evidence="3" id="KW-1185">Reference proteome</keyword>
<dbReference type="InterPro" id="IPR036388">
    <property type="entry name" value="WH-like_DNA-bd_sf"/>
</dbReference>
<evidence type="ECO:0000259" key="1">
    <source>
        <dbReference type="Pfam" id="PF01978"/>
    </source>
</evidence>
<dbReference type="InterPro" id="IPR051797">
    <property type="entry name" value="TrmB-like"/>
</dbReference>